<name>A0A3B3SGB9_9TELE</name>
<keyword evidence="1" id="KW-0175">Coiled coil</keyword>
<dbReference type="Pfam" id="PF21712">
    <property type="entry name" value="RASSF8-10_RA"/>
    <property type="match status" value="1"/>
</dbReference>
<dbReference type="GO" id="GO:0007165">
    <property type="term" value="P:signal transduction"/>
    <property type="evidence" value="ECO:0007669"/>
    <property type="project" value="InterPro"/>
</dbReference>
<dbReference type="InterPro" id="IPR033634">
    <property type="entry name" value="RASSF10_RA"/>
</dbReference>
<evidence type="ECO:0000313" key="5">
    <source>
        <dbReference type="Proteomes" id="UP000261540"/>
    </source>
</evidence>
<evidence type="ECO:0000259" key="3">
    <source>
        <dbReference type="PROSITE" id="PS50200"/>
    </source>
</evidence>
<dbReference type="Proteomes" id="UP000261540">
    <property type="component" value="Unplaced"/>
</dbReference>
<dbReference type="PANTHER" id="PTHR15286">
    <property type="entry name" value="RAS-ASSOCIATING DOMAIN CONTAINING PROTEIN"/>
    <property type="match status" value="1"/>
</dbReference>
<sequence>MDVEECKISVWVCREEKLVSGLSRRTTCADVVKVLLEDQNLHQGTTMLSGSAQSYCIVEKWRGFERILPNKTKILRLWNAWGEEQENIRFVLVKNEASLPNTGPRSAEARVVLSRESPRVYKGTARATMTLSPEKQRRIVRKAFRKLDKINKKRAEALTKDTSSVEKMETLVHLVISQDHTIRQQIQRIRELDREIDMYEAKIHFDRMKRHGINYVQDTYLVDSKPELDSVIQSDQPCPAETFSKFEEYARRCEEVLMLQEKLAEQESLMDSITAEIQEELNQSWMKRRQKELAGRDPESGWQEAAAPVLTAGASAETDISPDNESLLEEERIKTQLDTSLYIGLRLNTDLEAIRGDLNLSQELWDAKDKELRSLFEKVNALDTEEAAKESEEEKENTSVVTENVMSPSLERDCEWVEQARGLSKTCGTNDEDSDTGLSSMHSQDSDNAAVCESLV</sequence>
<dbReference type="InterPro" id="IPR000159">
    <property type="entry name" value="RA_dom"/>
</dbReference>
<dbReference type="SUPFAM" id="SSF54236">
    <property type="entry name" value="Ubiquitin-like"/>
    <property type="match status" value="1"/>
</dbReference>
<evidence type="ECO:0000313" key="4">
    <source>
        <dbReference type="Ensembl" id="ENSPKIP00000029819.1"/>
    </source>
</evidence>
<reference evidence="4" key="1">
    <citation type="submission" date="2025-08" db="UniProtKB">
        <authorList>
            <consortium name="Ensembl"/>
        </authorList>
    </citation>
    <scope>IDENTIFICATION</scope>
</reference>
<keyword evidence="5" id="KW-1185">Reference proteome</keyword>
<feature type="domain" description="Ras-associating" evidence="3">
    <location>
        <begin position="4"/>
        <end position="97"/>
    </location>
</feature>
<feature type="region of interest" description="Disordered" evidence="2">
    <location>
        <begin position="422"/>
        <end position="456"/>
    </location>
</feature>
<dbReference type="CDD" id="cd16132">
    <property type="entry name" value="RA_RASSF10"/>
    <property type="match status" value="1"/>
</dbReference>
<dbReference type="GeneTree" id="ENSGT00950000182839"/>
<dbReference type="InterPro" id="IPR048945">
    <property type="entry name" value="RASSF8/10_RA"/>
</dbReference>
<dbReference type="PANTHER" id="PTHR15286:SF13">
    <property type="entry name" value="RAS ASSOCIATION DOMAIN-CONTAINING PROTEIN 10"/>
    <property type="match status" value="1"/>
</dbReference>
<dbReference type="SMART" id="SM00314">
    <property type="entry name" value="RA"/>
    <property type="match status" value="1"/>
</dbReference>
<dbReference type="OrthoDB" id="10034447at2759"/>
<accession>A0A3B3SGB9</accession>
<reference evidence="4" key="2">
    <citation type="submission" date="2025-09" db="UniProtKB">
        <authorList>
            <consortium name="Ensembl"/>
        </authorList>
    </citation>
    <scope>IDENTIFICATION</scope>
</reference>
<dbReference type="InterPro" id="IPR029071">
    <property type="entry name" value="Ubiquitin-like_domsf"/>
</dbReference>
<evidence type="ECO:0000256" key="2">
    <source>
        <dbReference type="SAM" id="MobiDB-lite"/>
    </source>
</evidence>
<protein>
    <submittedName>
        <fullName evidence="4">Ras association domain family member 10</fullName>
    </submittedName>
</protein>
<dbReference type="AlphaFoldDB" id="A0A3B3SGB9"/>
<dbReference type="Ensembl" id="ENSPKIT00000010620.1">
    <property type="protein sequence ID" value="ENSPKIP00000029819.1"/>
    <property type="gene ID" value="ENSPKIG00000010921.1"/>
</dbReference>
<feature type="compositionally biased region" description="Polar residues" evidence="2">
    <location>
        <begin position="436"/>
        <end position="447"/>
    </location>
</feature>
<evidence type="ECO:0000256" key="1">
    <source>
        <dbReference type="SAM" id="Coils"/>
    </source>
</evidence>
<dbReference type="PROSITE" id="PS50200">
    <property type="entry name" value="RA"/>
    <property type="match status" value="1"/>
</dbReference>
<feature type="coiled-coil region" evidence="1">
    <location>
        <begin position="256"/>
        <end position="283"/>
    </location>
</feature>
<organism evidence="4 5">
    <name type="scientific">Paramormyrops kingsleyae</name>
    <dbReference type="NCBI Taxonomy" id="1676925"/>
    <lineage>
        <taxon>Eukaryota</taxon>
        <taxon>Metazoa</taxon>
        <taxon>Chordata</taxon>
        <taxon>Craniata</taxon>
        <taxon>Vertebrata</taxon>
        <taxon>Euteleostomi</taxon>
        <taxon>Actinopterygii</taxon>
        <taxon>Neopterygii</taxon>
        <taxon>Teleostei</taxon>
        <taxon>Osteoglossocephala</taxon>
        <taxon>Osteoglossomorpha</taxon>
        <taxon>Osteoglossiformes</taxon>
        <taxon>Mormyridae</taxon>
        <taxon>Paramormyrops</taxon>
    </lineage>
</organism>
<dbReference type="Gene3D" id="3.10.20.90">
    <property type="entry name" value="Phosphatidylinositol 3-kinase Catalytic Subunit, Chain A, domain 1"/>
    <property type="match status" value="1"/>
</dbReference>
<dbReference type="InterPro" id="IPR033593">
    <property type="entry name" value="N-RASSF"/>
</dbReference>
<proteinExistence type="predicted"/>